<organism evidence="2 3">
    <name type="scientific">Strongyloides papillosus</name>
    <name type="common">Intestinal threadworm</name>
    <dbReference type="NCBI Taxonomy" id="174720"/>
    <lineage>
        <taxon>Eukaryota</taxon>
        <taxon>Metazoa</taxon>
        <taxon>Ecdysozoa</taxon>
        <taxon>Nematoda</taxon>
        <taxon>Chromadorea</taxon>
        <taxon>Rhabditida</taxon>
        <taxon>Tylenchina</taxon>
        <taxon>Panagrolaimomorpha</taxon>
        <taxon>Strongyloidoidea</taxon>
        <taxon>Strongyloididae</taxon>
        <taxon>Strongyloides</taxon>
    </lineage>
</organism>
<keyword evidence="1" id="KW-0812">Transmembrane</keyword>
<proteinExistence type="predicted"/>
<protein>
    <submittedName>
        <fullName evidence="3">Uncharacterized protein</fullName>
    </submittedName>
</protein>
<name>A0A0N5B4S2_STREA</name>
<accession>A0A0N5B4S2</accession>
<evidence type="ECO:0000256" key="1">
    <source>
        <dbReference type="SAM" id="Phobius"/>
    </source>
</evidence>
<reference evidence="3" key="1">
    <citation type="submission" date="2017-02" db="UniProtKB">
        <authorList>
            <consortium name="WormBaseParasite"/>
        </authorList>
    </citation>
    <scope>IDENTIFICATION</scope>
</reference>
<dbReference type="Proteomes" id="UP000046392">
    <property type="component" value="Unplaced"/>
</dbReference>
<keyword evidence="1" id="KW-1133">Transmembrane helix</keyword>
<dbReference type="WBParaSite" id="SPAL_0000107100.1">
    <property type="protein sequence ID" value="SPAL_0000107100.1"/>
    <property type="gene ID" value="SPAL_0000107100"/>
</dbReference>
<sequence>MTISLYKPLLKMEYLIDSLSIAGFFGNNKKVVFFYFNIQLFYIMLIFCDGYKFSCENRYFCRRCALLLSITEPYYKSLFLNNLPKQLRDIVGRYAETEKLYTVGLLKNTNKLLEKEITQYFMVRIISKINKIVIFLEFFS</sequence>
<evidence type="ECO:0000313" key="3">
    <source>
        <dbReference type="WBParaSite" id="SPAL_0000107100.1"/>
    </source>
</evidence>
<dbReference type="AlphaFoldDB" id="A0A0N5B4S2"/>
<feature type="transmembrane region" description="Helical" evidence="1">
    <location>
        <begin position="32"/>
        <end position="53"/>
    </location>
</feature>
<evidence type="ECO:0000313" key="2">
    <source>
        <dbReference type="Proteomes" id="UP000046392"/>
    </source>
</evidence>
<keyword evidence="2" id="KW-1185">Reference proteome</keyword>
<keyword evidence="1" id="KW-0472">Membrane</keyword>